<sequence>MFFSPVVVRSSVAECVKVREKKSGAPLRNLCPRRKKWPLVATGTPTTCENPHPRRVRSGTVPEKDSPVRSVECCIRLVPRSNNQTEREKTTQTL</sequence>
<accession>A0ABD1DHE4</accession>
<dbReference type="EMBL" id="JBEHCU010005903">
    <property type="protein sequence ID" value="KAL1398422.1"/>
    <property type="molecule type" value="Genomic_DNA"/>
</dbReference>
<feature type="region of interest" description="Disordered" evidence="1">
    <location>
        <begin position="42"/>
        <end position="67"/>
    </location>
</feature>
<proteinExistence type="predicted"/>
<dbReference type="AlphaFoldDB" id="A0ABD1DHE4"/>
<protein>
    <submittedName>
        <fullName evidence="2">Uncharacterized protein</fullName>
    </submittedName>
</protein>
<reference evidence="2 3" key="1">
    <citation type="submission" date="2024-05" db="EMBL/GenBank/DDBJ databases">
        <title>Culex pipiens pipiens assembly and annotation.</title>
        <authorList>
            <person name="Alout H."/>
            <person name="Durand T."/>
        </authorList>
    </citation>
    <scope>NUCLEOTIDE SEQUENCE [LARGE SCALE GENOMIC DNA]</scope>
    <source>
        <strain evidence="2">HA-2024</strain>
        <tissue evidence="2">Whole body</tissue>
    </source>
</reference>
<evidence type="ECO:0000313" key="3">
    <source>
        <dbReference type="Proteomes" id="UP001562425"/>
    </source>
</evidence>
<name>A0ABD1DHE4_CULPP</name>
<evidence type="ECO:0000256" key="1">
    <source>
        <dbReference type="SAM" id="MobiDB-lite"/>
    </source>
</evidence>
<comment type="caution">
    <text evidence="2">The sequence shown here is derived from an EMBL/GenBank/DDBJ whole genome shotgun (WGS) entry which is preliminary data.</text>
</comment>
<dbReference type="Proteomes" id="UP001562425">
    <property type="component" value="Unassembled WGS sequence"/>
</dbReference>
<organism evidence="2 3">
    <name type="scientific">Culex pipiens pipiens</name>
    <name type="common">Northern house mosquito</name>
    <dbReference type="NCBI Taxonomy" id="38569"/>
    <lineage>
        <taxon>Eukaryota</taxon>
        <taxon>Metazoa</taxon>
        <taxon>Ecdysozoa</taxon>
        <taxon>Arthropoda</taxon>
        <taxon>Hexapoda</taxon>
        <taxon>Insecta</taxon>
        <taxon>Pterygota</taxon>
        <taxon>Neoptera</taxon>
        <taxon>Endopterygota</taxon>
        <taxon>Diptera</taxon>
        <taxon>Nematocera</taxon>
        <taxon>Culicoidea</taxon>
        <taxon>Culicidae</taxon>
        <taxon>Culicinae</taxon>
        <taxon>Culicini</taxon>
        <taxon>Culex</taxon>
        <taxon>Culex</taxon>
    </lineage>
</organism>
<keyword evidence="3" id="KW-1185">Reference proteome</keyword>
<evidence type="ECO:0000313" key="2">
    <source>
        <dbReference type="EMBL" id="KAL1398422.1"/>
    </source>
</evidence>
<gene>
    <name evidence="2" type="ORF">pipiens_008979</name>
</gene>